<proteinExistence type="predicted"/>
<name>A0ACB7XPS1_9ERIC</name>
<dbReference type="Proteomes" id="UP000828048">
    <property type="component" value="Chromosome 1"/>
</dbReference>
<keyword evidence="2" id="KW-1185">Reference proteome</keyword>
<dbReference type="EMBL" id="CM037151">
    <property type="protein sequence ID" value="KAH7842924.1"/>
    <property type="molecule type" value="Genomic_DNA"/>
</dbReference>
<organism evidence="1 2">
    <name type="scientific">Vaccinium darrowii</name>
    <dbReference type="NCBI Taxonomy" id="229202"/>
    <lineage>
        <taxon>Eukaryota</taxon>
        <taxon>Viridiplantae</taxon>
        <taxon>Streptophyta</taxon>
        <taxon>Embryophyta</taxon>
        <taxon>Tracheophyta</taxon>
        <taxon>Spermatophyta</taxon>
        <taxon>Magnoliopsida</taxon>
        <taxon>eudicotyledons</taxon>
        <taxon>Gunneridae</taxon>
        <taxon>Pentapetalae</taxon>
        <taxon>asterids</taxon>
        <taxon>Ericales</taxon>
        <taxon>Ericaceae</taxon>
        <taxon>Vaccinioideae</taxon>
        <taxon>Vaccinieae</taxon>
        <taxon>Vaccinium</taxon>
    </lineage>
</organism>
<protein>
    <submittedName>
        <fullName evidence="1">Uncharacterized protein</fullName>
    </submittedName>
</protein>
<gene>
    <name evidence="1" type="ORF">Vadar_010729</name>
</gene>
<accession>A0ACB7XPS1</accession>
<evidence type="ECO:0000313" key="2">
    <source>
        <dbReference type="Proteomes" id="UP000828048"/>
    </source>
</evidence>
<evidence type="ECO:0000313" key="1">
    <source>
        <dbReference type="EMBL" id="KAH7842924.1"/>
    </source>
</evidence>
<comment type="caution">
    <text evidence="1">The sequence shown here is derived from an EMBL/GenBank/DDBJ whole genome shotgun (WGS) entry which is preliminary data.</text>
</comment>
<sequence>MATVCLLLCFLVCCCVGIQVVSSVTDPRDAAALRSLKEQWRNTPPSWHKSGDPCGAPWEGVTCNNSRVTALGLSTMGLVGKLSGDIGGLTELRSLDLSFNRGLTGSLSSSLGDLQKLNILILAGCGFSGNIPDELGNLAELSFLALNSNNFTGKVPASLGNLSKLYWLDLADNQLTGSLPISTSTSPGLDLLKKAKHFHFNKNQLSGPLPAKLFSSDMVLIHVLFDGNQIRGTIPESLGLVQTLEVLRLDRNDLAGVVPSNLNNLTNIVELDLSNNSFQSSEAPTWFSTLQSLTTLVIEYGSLQGPLPQTLFSLPEIQQVKLRNNAFNDTLIMGNSIGQQLQLVDLQNNQISTITLGSGFTNTLILIGNPVCTTALANTEYCQLEQQTARPYSTSLANCGTKSCSPDQKLNPQSCDCAYPYGGTLYFRGPLFRELSNVNMFHSLEMSLWVKLGLTPGSVSLQNPFFNLDDYLQVQLELFPSGGKYFNRTEILRLGFALSNQTYKPPSEFGPYYFIAAPYFFPDEHVGPSISSRAIIGIAIGCCVLVLVLVGLGAYAVRQKKRADKAIGLSKPFASWASSGKDSGGAPQLKGARWFSYDELKKCTNHFSESNEIGYGGYGKVYKGLLSGGQLLAIKRAARGSTQGGLEFKTEIELLSRVHHKNLVGLVGFCFEQGEQMLVYEFMPNGTLKESLSEPSEHLNALTASSNLQGYLDPEYYMTQQLTEKSDVYSFGVVMLELVTAKQPIEKGKYIVREVRLAMNKNNEEDYGLREFMDPTIRDVSNLTGFGRFVELTMQCVEESAADRPTMSEVVKTLETILQNDGLNTNSTSSASSSATEFGALKNVPPRHPYNDALPKKDANDSADAFEYSGGYTISAKVEPK</sequence>
<reference evidence="1 2" key="1">
    <citation type="journal article" date="2021" name="Hortic Res">
        <title>High-quality reference genome and annotation aids understanding of berry development for evergreen blueberry (Vaccinium darrowii).</title>
        <authorList>
            <person name="Yu J."/>
            <person name="Hulse-Kemp A.M."/>
            <person name="Babiker E."/>
            <person name="Staton M."/>
        </authorList>
    </citation>
    <scope>NUCLEOTIDE SEQUENCE [LARGE SCALE GENOMIC DNA]</scope>
    <source>
        <strain evidence="2">cv. NJ 8807/NJ 8810</strain>
        <tissue evidence="1">Young leaf</tissue>
    </source>
</reference>